<evidence type="ECO:0000256" key="3">
    <source>
        <dbReference type="ARBA" id="ARBA00022833"/>
    </source>
</evidence>
<dbReference type="GO" id="GO:0005829">
    <property type="term" value="C:cytosol"/>
    <property type="evidence" value="ECO:0007669"/>
    <property type="project" value="TreeGrafter"/>
</dbReference>
<dbReference type="InterPro" id="IPR002481">
    <property type="entry name" value="FUR"/>
</dbReference>
<keyword evidence="5" id="KW-0238">DNA-binding</keyword>
<dbReference type="InterPro" id="IPR043135">
    <property type="entry name" value="Fur_C"/>
</dbReference>
<dbReference type="Gene3D" id="1.10.10.10">
    <property type="entry name" value="Winged helix-like DNA-binding domain superfamily/Winged helix DNA-binding domain"/>
    <property type="match status" value="1"/>
</dbReference>
<feature type="binding site" evidence="7">
    <location>
        <position position="123"/>
    </location>
    <ligand>
        <name>Zn(2+)</name>
        <dbReference type="ChEBI" id="CHEBI:29105"/>
    </ligand>
</feature>
<feature type="binding site" evidence="7">
    <location>
        <position position="120"/>
    </location>
    <ligand>
        <name>Zn(2+)</name>
        <dbReference type="ChEBI" id="CHEBI:29105"/>
    </ligand>
</feature>
<evidence type="ECO:0000256" key="7">
    <source>
        <dbReference type="PIRSR" id="PIRSR602481-1"/>
    </source>
</evidence>
<evidence type="ECO:0000256" key="6">
    <source>
        <dbReference type="ARBA" id="ARBA00023163"/>
    </source>
</evidence>
<dbReference type="GO" id="GO:0045892">
    <property type="term" value="P:negative regulation of DNA-templated transcription"/>
    <property type="evidence" value="ECO:0007669"/>
    <property type="project" value="TreeGrafter"/>
</dbReference>
<evidence type="ECO:0000256" key="1">
    <source>
        <dbReference type="ARBA" id="ARBA00007957"/>
    </source>
</evidence>
<keyword evidence="6" id="KW-0804">Transcription</keyword>
<dbReference type="GO" id="GO:0000976">
    <property type="term" value="F:transcription cis-regulatory region binding"/>
    <property type="evidence" value="ECO:0007669"/>
    <property type="project" value="TreeGrafter"/>
</dbReference>
<keyword evidence="3 7" id="KW-0862">Zinc</keyword>
<dbReference type="Proteomes" id="UP000787472">
    <property type="component" value="Unassembled WGS sequence"/>
</dbReference>
<dbReference type="PANTHER" id="PTHR33202:SF6">
    <property type="entry name" value="ZINC UPTAKE REGULATION PROTEIN"/>
    <property type="match status" value="1"/>
</dbReference>
<dbReference type="AlphaFoldDB" id="A0A9E5MPA0"/>
<evidence type="ECO:0000256" key="2">
    <source>
        <dbReference type="ARBA" id="ARBA00022491"/>
    </source>
</evidence>
<dbReference type="GO" id="GO:1900376">
    <property type="term" value="P:regulation of secondary metabolite biosynthetic process"/>
    <property type="evidence" value="ECO:0007669"/>
    <property type="project" value="TreeGrafter"/>
</dbReference>
<keyword evidence="2" id="KW-0678">Repressor</keyword>
<feature type="binding site" evidence="7">
    <location>
        <position position="160"/>
    </location>
    <ligand>
        <name>Zn(2+)</name>
        <dbReference type="ChEBI" id="CHEBI:29105"/>
    </ligand>
</feature>
<accession>A0A9E5MPA0</accession>
<comment type="caution">
    <text evidence="8">The sequence shown here is derived from an EMBL/GenBank/DDBJ whole genome shotgun (WGS) entry which is preliminary data.</text>
</comment>
<comment type="cofactor">
    <cofactor evidence="7">
        <name>Zn(2+)</name>
        <dbReference type="ChEBI" id="CHEBI:29105"/>
    </cofactor>
    <text evidence="7">Binds 1 zinc ion per subunit.</text>
</comment>
<evidence type="ECO:0000256" key="4">
    <source>
        <dbReference type="ARBA" id="ARBA00023015"/>
    </source>
</evidence>
<dbReference type="EMBL" id="JAAONZ010000022">
    <property type="protein sequence ID" value="NHO67963.1"/>
    <property type="molecule type" value="Genomic_DNA"/>
</dbReference>
<reference evidence="8" key="1">
    <citation type="submission" date="2020-03" db="EMBL/GenBank/DDBJ databases">
        <authorList>
            <person name="Guo F."/>
        </authorList>
    </citation>
    <scope>NUCLEOTIDE SEQUENCE</scope>
    <source>
        <strain evidence="8">JCM 30134</strain>
    </source>
</reference>
<keyword evidence="9" id="KW-1185">Reference proteome</keyword>
<gene>
    <name evidence="8" type="ORF">G8770_20645</name>
</gene>
<keyword evidence="7" id="KW-0479">Metal-binding</keyword>
<evidence type="ECO:0000313" key="8">
    <source>
        <dbReference type="EMBL" id="NHO67963.1"/>
    </source>
</evidence>
<comment type="similarity">
    <text evidence="1">Belongs to the Fur family.</text>
</comment>
<evidence type="ECO:0000256" key="5">
    <source>
        <dbReference type="ARBA" id="ARBA00023125"/>
    </source>
</evidence>
<dbReference type="CDD" id="cd07153">
    <property type="entry name" value="Fur_like"/>
    <property type="match status" value="1"/>
</dbReference>
<evidence type="ECO:0000313" key="9">
    <source>
        <dbReference type="Proteomes" id="UP000787472"/>
    </source>
</evidence>
<protein>
    <submittedName>
        <fullName evidence="8">Transcriptional repressor</fullName>
    </submittedName>
</protein>
<sequence length="169" mass="18844">MALPKSPLPTSIASQQHDHTQCIATAMTQAQEICTHNGARLTRLREQVLRLIWQSHKPLGAYALMDMLAQESTRRVAPPTVYRALEFLLEQGLIHRINTLNAYIGCTHPSAHHANNFLICEHCGVAIEFSTQSLQDNINQTARDLGFSIKAQSIELVGCCDRCEASRHD</sequence>
<name>A0A9E5MPA0_9GAMM</name>
<dbReference type="GO" id="GO:0008270">
    <property type="term" value="F:zinc ion binding"/>
    <property type="evidence" value="ECO:0007669"/>
    <property type="project" value="TreeGrafter"/>
</dbReference>
<dbReference type="Gene3D" id="3.30.1490.190">
    <property type="match status" value="1"/>
</dbReference>
<keyword evidence="4" id="KW-0805">Transcription regulation</keyword>
<organism evidence="8 9">
    <name type="scientific">Pseudomaricurvus hydrocarbonicus</name>
    <dbReference type="NCBI Taxonomy" id="1470433"/>
    <lineage>
        <taxon>Bacteria</taxon>
        <taxon>Pseudomonadati</taxon>
        <taxon>Pseudomonadota</taxon>
        <taxon>Gammaproteobacteria</taxon>
        <taxon>Cellvibrionales</taxon>
        <taxon>Cellvibrionaceae</taxon>
        <taxon>Pseudomaricurvus</taxon>
    </lineage>
</organism>
<dbReference type="GO" id="GO:0003700">
    <property type="term" value="F:DNA-binding transcription factor activity"/>
    <property type="evidence" value="ECO:0007669"/>
    <property type="project" value="InterPro"/>
</dbReference>
<dbReference type="SUPFAM" id="SSF46785">
    <property type="entry name" value="Winged helix' DNA-binding domain"/>
    <property type="match status" value="1"/>
</dbReference>
<dbReference type="Pfam" id="PF01475">
    <property type="entry name" value="FUR"/>
    <property type="match status" value="1"/>
</dbReference>
<dbReference type="InterPro" id="IPR036390">
    <property type="entry name" value="WH_DNA-bd_sf"/>
</dbReference>
<proteinExistence type="inferred from homology"/>
<dbReference type="RefSeq" id="WP_167191515.1">
    <property type="nucleotide sequence ID" value="NZ_JAAONZ010000022.1"/>
</dbReference>
<dbReference type="InterPro" id="IPR036388">
    <property type="entry name" value="WH-like_DNA-bd_sf"/>
</dbReference>
<feature type="binding site" evidence="7">
    <location>
        <position position="163"/>
    </location>
    <ligand>
        <name>Zn(2+)</name>
        <dbReference type="ChEBI" id="CHEBI:29105"/>
    </ligand>
</feature>
<dbReference type="PANTHER" id="PTHR33202">
    <property type="entry name" value="ZINC UPTAKE REGULATION PROTEIN"/>
    <property type="match status" value="1"/>
</dbReference>